<evidence type="ECO:0000313" key="4">
    <source>
        <dbReference type="Proteomes" id="UP000295293"/>
    </source>
</evidence>
<feature type="chain" id="PRO_5020886100" evidence="1">
    <location>
        <begin position="24"/>
        <end position="211"/>
    </location>
</feature>
<gene>
    <name evidence="3" type="ORF">DFR29_11045</name>
</gene>
<feature type="signal peptide" evidence="1">
    <location>
        <begin position="1"/>
        <end position="23"/>
    </location>
</feature>
<evidence type="ECO:0000259" key="2">
    <source>
        <dbReference type="Pfam" id="PF03886"/>
    </source>
</evidence>
<dbReference type="Pfam" id="PF03886">
    <property type="entry name" value="ABC_trans_aux"/>
    <property type="match status" value="1"/>
</dbReference>
<comment type="caution">
    <text evidence="3">The sequence shown here is derived from an EMBL/GenBank/DDBJ whole genome shotgun (WGS) entry which is preliminary data.</text>
</comment>
<dbReference type="InterPro" id="IPR005586">
    <property type="entry name" value="ABC_trans_aux"/>
</dbReference>
<feature type="domain" description="ABC-type transport auxiliary lipoprotein component" evidence="2">
    <location>
        <begin position="44"/>
        <end position="193"/>
    </location>
</feature>
<evidence type="ECO:0000313" key="3">
    <source>
        <dbReference type="EMBL" id="TDR41563.1"/>
    </source>
</evidence>
<protein>
    <submittedName>
        <fullName evidence="3">Cholesterol transport system auxiliary component</fullName>
    </submittedName>
</protein>
<sequence>MRTQYKHGLVLFAALLTSGCSLLARPGGGVARYAPALLPHALPAPTHERRWQIAVAEPLAPAPLLGTRILVSPRPGHIEVYHAARWQEAPAVLLKSLIIQALHEAGAAGAADSASLQRTDFLLESDLFRFQSDYRDTPAPSVSIDLYVRLIRVADGQVAAARRFSVVEPAAGSAMPAVFEAFERAIDRLVRDCADWAVAAGDRIGADTASR</sequence>
<accession>A0A4R6YT55</accession>
<reference evidence="3 4" key="1">
    <citation type="submission" date="2019-03" db="EMBL/GenBank/DDBJ databases">
        <title>Genomic Encyclopedia of Type Strains, Phase IV (KMG-IV): sequencing the most valuable type-strain genomes for metagenomic binning, comparative biology and taxonomic classification.</title>
        <authorList>
            <person name="Goeker M."/>
        </authorList>
    </citation>
    <scope>NUCLEOTIDE SEQUENCE [LARGE SCALE GENOMIC DNA]</scope>
    <source>
        <strain evidence="3 4">DSM 21667</strain>
    </source>
</reference>
<name>A0A4R6YT55_9GAMM</name>
<dbReference type="EMBL" id="SNZH01000010">
    <property type="protein sequence ID" value="TDR41563.1"/>
    <property type="molecule type" value="Genomic_DNA"/>
</dbReference>
<proteinExistence type="predicted"/>
<dbReference type="Gene3D" id="3.40.50.10610">
    <property type="entry name" value="ABC-type transport auxiliary lipoprotein component"/>
    <property type="match status" value="1"/>
</dbReference>
<organism evidence="3 4">
    <name type="scientific">Tahibacter aquaticus</name>
    <dbReference type="NCBI Taxonomy" id="520092"/>
    <lineage>
        <taxon>Bacteria</taxon>
        <taxon>Pseudomonadati</taxon>
        <taxon>Pseudomonadota</taxon>
        <taxon>Gammaproteobacteria</taxon>
        <taxon>Lysobacterales</taxon>
        <taxon>Rhodanobacteraceae</taxon>
        <taxon>Tahibacter</taxon>
    </lineage>
</organism>
<keyword evidence="1" id="KW-0732">Signal</keyword>
<dbReference type="SUPFAM" id="SSF159594">
    <property type="entry name" value="XCC0632-like"/>
    <property type="match status" value="1"/>
</dbReference>
<evidence type="ECO:0000256" key="1">
    <source>
        <dbReference type="SAM" id="SignalP"/>
    </source>
</evidence>
<dbReference type="OrthoDB" id="5795476at2"/>
<dbReference type="Proteomes" id="UP000295293">
    <property type="component" value="Unassembled WGS sequence"/>
</dbReference>
<dbReference type="PROSITE" id="PS51257">
    <property type="entry name" value="PROKAR_LIPOPROTEIN"/>
    <property type="match status" value="1"/>
</dbReference>
<dbReference type="RefSeq" id="WP_133819646.1">
    <property type="nucleotide sequence ID" value="NZ_SNZH01000010.1"/>
</dbReference>
<keyword evidence="4" id="KW-1185">Reference proteome</keyword>
<dbReference type="AlphaFoldDB" id="A0A4R6YT55"/>